<proteinExistence type="predicted"/>
<dbReference type="STRING" id="554065.E1ZBL3"/>
<dbReference type="OrthoDB" id="509184at2759"/>
<dbReference type="Gene3D" id="2.160.20.10">
    <property type="entry name" value="Single-stranded right-handed beta-helix, Pectin lyase-like"/>
    <property type="match status" value="1"/>
</dbReference>
<protein>
    <recommendedName>
        <fullName evidence="2">Rhamnogalacturonase A/B/Epimerase-like pectate lyase domain-containing protein</fullName>
    </recommendedName>
</protein>
<dbReference type="RefSeq" id="XP_005848978.1">
    <property type="nucleotide sequence ID" value="XM_005848916.1"/>
</dbReference>
<reference evidence="3 4" key="1">
    <citation type="journal article" date="2010" name="Plant Cell">
        <title>The Chlorella variabilis NC64A genome reveals adaptation to photosymbiosis, coevolution with viruses, and cryptic sex.</title>
        <authorList>
            <person name="Blanc G."/>
            <person name="Duncan G."/>
            <person name="Agarkova I."/>
            <person name="Borodovsky M."/>
            <person name="Gurnon J."/>
            <person name="Kuo A."/>
            <person name="Lindquist E."/>
            <person name="Lucas S."/>
            <person name="Pangilinan J."/>
            <person name="Polle J."/>
            <person name="Salamov A."/>
            <person name="Terry A."/>
            <person name="Yamada T."/>
            <person name="Dunigan D.D."/>
            <person name="Grigoriev I.V."/>
            <person name="Claverie J.M."/>
            <person name="Van Etten J.L."/>
        </authorList>
    </citation>
    <scope>NUCLEOTIDE SEQUENCE [LARGE SCALE GENOMIC DNA]</scope>
    <source>
        <strain evidence="3 4">NC64A</strain>
    </source>
</reference>
<feature type="compositionally biased region" description="Gly residues" evidence="1">
    <location>
        <begin position="233"/>
        <end position="251"/>
    </location>
</feature>
<keyword evidence="4" id="KW-1185">Reference proteome</keyword>
<dbReference type="AlphaFoldDB" id="E1ZBL3"/>
<dbReference type="KEGG" id="cvr:CHLNCDRAFT_144516"/>
<evidence type="ECO:0000313" key="4">
    <source>
        <dbReference type="Proteomes" id="UP000008141"/>
    </source>
</evidence>
<dbReference type="InterPro" id="IPR012334">
    <property type="entry name" value="Pectin_lyas_fold"/>
</dbReference>
<dbReference type="Pfam" id="PF12708">
    <property type="entry name" value="Pect-lyase_RHGA_epim"/>
    <property type="match status" value="1"/>
</dbReference>
<dbReference type="InParanoid" id="E1ZBL3"/>
<dbReference type="EMBL" id="GL433841">
    <property type="protein sequence ID" value="EFN56876.1"/>
    <property type="molecule type" value="Genomic_DNA"/>
</dbReference>
<feature type="domain" description="Rhamnogalacturonase A/B/Epimerase-like pectate lyase" evidence="2">
    <location>
        <begin position="25"/>
        <end position="94"/>
    </location>
</feature>
<evidence type="ECO:0000259" key="2">
    <source>
        <dbReference type="Pfam" id="PF12708"/>
    </source>
</evidence>
<dbReference type="Proteomes" id="UP000008141">
    <property type="component" value="Unassembled WGS sequence"/>
</dbReference>
<organism evidence="4">
    <name type="scientific">Chlorella variabilis</name>
    <name type="common">Green alga</name>
    <dbReference type="NCBI Taxonomy" id="554065"/>
    <lineage>
        <taxon>Eukaryota</taxon>
        <taxon>Viridiplantae</taxon>
        <taxon>Chlorophyta</taxon>
        <taxon>core chlorophytes</taxon>
        <taxon>Trebouxiophyceae</taxon>
        <taxon>Chlorellales</taxon>
        <taxon>Chlorellaceae</taxon>
        <taxon>Chlorella clade</taxon>
        <taxon>Chlorella</taxon>
    </lineage>
</organism>
<sequence>MNTLLWALTLLADGQEPLPSQPVKFNVKDFGAKGDGVARDTQALQAAVAAANADPEGGVVYLPAGTYLLDSTLVVERANVVLRGDGANATTIYIPNSLSDVFTGTWVNVSGKVKSSWDSSGGFITFKGRKQTSLLVGPLLANIAGNVEPGDFRLPVDSTAKFQAGQPVRIWVNDESTTGVSSGTDKAPAAGLPGEAAGGDEGLPVPDWVKQDPTYQAALAAGQGMEEPEDGSDGGGGSRDGGGEAGGGGKVYGDNMADSGPDSGILSRDQIAFTARVAAIGEGWVELDRPMSFAVREWWKGVVHVEQPSLQDAGMEKLTIRFKHSMFGDHFSDRGYNAIQAVSGVNLFFSEINIINCDNGINLFFVDHSTVQDVTIDVTSPRWGRDRAKDAFNGHHPITVTMGHSNLITRFSINAKWIHDLSVAYGASLNAFTAGRGLDLNVDHHRAGPWANLFTNINVGCGSRPFFSSGRQGKGAHDGKPSRRPLELPGCDLGPLLNFVGAFVKPNCRTKMKWLVEALNASSPADLHRAQVAARRAASVR</sequence>
<gene>
    <name evidence="3" type="ORF">CHLNCDRAFT_144516</name>
</gene>
<dbReference type="InterPro" id="IPR024535">
    <property type="entry name" value="RHGA/B-epi-like_pectate_lyase"/>
</dbReference>
<dbReference type="SUPFAM" id="SSF51126">
    <property type="entry name" value="Pectin lyase-like"/>
    <property type="match status" value="1"/>
</dbReference>
<name>E1ZBL3_CHLVA</name>
<evidence type="ECO:0000313" key="3">
    <source>
        <dbReference type="EMBL" id="EFN56876.1"/>
    </source>
</evidence>
<dbReference type="InterPro" id="IPR011050">
    <property type="entry name" value="Pectin_lyase_fold/virulence"/>
</dbReference>
<feature type="compositionally biased region" description="Polar residues" evidence="1">
    <location>
        <begin position="174"/>
        <end position="184"/>
    </location>
</feature>
<evidence type="ECO:0000256" key="1">
    <source>
        <dbReference type="SAM" id="MobiDB-lite"/>
    </source>
</evidence>
<feature type="region of interest" description="Disordered" evidence="1">
    <location>
        <begin position="220"/>
        <end position="260"/>
    </location>
</feature>
<dbReference type="GeneID" id="17356124"/>
<accession>E1ZBL3</accession>
<feature type="region of interest" description="Disordered" evidence="1">
    <location>
        <begin position="173"/>
        <end position="204"/>
    </location>
</feature>